<comment type="caution">
    <text evidence="5">The sequence shown here is derived from an EMBL/GenBank/DDBJ whole genome shotgun (WGS) entry which is preliminary data.</text>
</comment>
<evidence type="ECO:0000259" key="4">
    <source>
        <dbReference type="PROSITE" id="PS50102"/>
    </source>
</evidence>
<dbReference type="EMBL" id="JAQJZL010000010">
    <property type="protein sequence ID" value="KAJ6034629.1"/>
    <property type="molecule type" value="Genomic_DNA"/>
</dbReference>
<evidence type="ECO:0000313" key="6">
    <source>
        <dbReference type="Proteomes" id="UP001219568"/>
    </source>
</evidence>
<feature type="domain" description="RRM" evidence="4">
    <location>
        <begin position="221"/>
        <end position="311"/>
    </location>
</feature>
<dbReference type="PANTHER" id="PTHR48027">
    <property type="entry name" value="HETEROGENEOUS NUCLEAR RIBONUCLEOPROTEIN 87F-RELATED"/>
    <property type="match status" value="1"/>
</dbReference>
<organism evidence="5 6">
    <name type="scientific">Penicillium canescens</name>
    <dbReference type="NCBI Taxonomy" id="5083"/>
    <lineage>
        <taxon>Eukaryota</taxon>
        <taxon>Fungi</taxon>
        <taxon>Dikarya</taxon>
        <taxon>Ascomycota</taxon>
        <taxon>Pezizomycotina</taxon>
        <taxon>Eurotiomycetes</taxon>
        <taxon>Eurotiomycetidae</taxon>
        <taxon>Eurotiales</taxon>
        <taxon>Aspergillaceae</taxon>
        <taxon>Penicillium</taxon>
    </lineage>
</organism>
<feature type="compositionally biased region" description="Basic residues" evidence="3">
    <location>
        <begin position="199"/>
        <end position="208"/>
    </location>
</feature>
<feature type="compositionally biased region" description="Low complexity" evidence="3">
    <location>
        <begin position="175"/>
        <end position="186"/>
    </location>
</feature>
<keyword evidence="1 2" id="KW-0694">RNA-binding</keyword>
<keyword evidence="6" id="KW-1185">Reference proteome</keyword>
<evidence type="ECO:0000256" key="2">
    <source>
        <dbReference type="PROSITE-ProRule" id="PRU00176"/>
    </source>
</evidence>
<feature type="region of interest" description="Disordered" evidence="3">
    <location>
        <begin position="118"/>
        <end position="222"/>
    </location>
</feature>
<proteinExistence type="predicted"/>
<dbReference type="Pfam" id="PF00076">
    <property type="entry name" value="RRM_1"/>
    <property type="match status" value="3"/>
</dbReference>
<dbReference type="InterPro" id="IPR012677">
    <property type="entry name" value="Nucleotide-bd_a/b_plait_sf"/>
</dbReference>
<dbReference type="AlphaFoldDB" id="A0AAD6N5Y4"/>
<name>A0AAD6N5Y4_PENCN</name>
<protein>
    <recommendedName>
        <fullName evidence="4">RRM domain-containing protein</fullName>
    </recommendedName>
</protein>
<sequence length="405" mass="43116">MSVDALADSVAATTVTDKPETNGAAPAQAADAAAASADEGRRLYIGNLAYATTEEELKQFFKDYTIETTSIPVNPRTNRPVGYAFVDIATASEAAAAIEALSGKEILSRKVSVQLARKPEPAEAKEGAASGGEGASGAEGRKRTGGRGRGRGRARGRGGRTGRSRTGQDGQADTEPAAGEAPLAEATNDNDAGSEAGKNKARAARPQKQRGPPDDGIPSKTKVMVANLPYDLTEDKLKEIFADYQPVSAKVALRPIPRFMIKKLQARNERRKTRGFGFVNLASEELQAKAVSEMNGKDIDGRVIAVKVAIDSPGKEDDVDAAAEKFEESAPAPRRTSLLPPPRLKCLISNDQPRSLLIHFGLGRGTGSTTEESMDMMMVSWTKIQTTVNILAGYRSDGGFYDIFF</sequence>
<dbReference type="PROSITE" id="PS50102">
    <property type="entry name" value="RRM"/>
    <property type="match status" value="2"/>
</dbReference>
<reference evidence="5" key="1">
    <citation type="journal article" date="2023" name="IMA Fungus">
        <title>Comparative genomic study of the Penicillium genus elucidates a diverse pangenome and 15 lateral gene transfer events.</title>
        <authorList>
            <person name="Petersen C."/>
            <person name="Sorensen T."/>
            <person name="Nielsen M.R."/>
            <person name="Sondergaard T.E."/>
            <person name="Sorensen J.L."/>
            <person name="Fitzpatrick D.A."/>
            <person name="Frisvad J.C."/>
            <person name="Nielsen K.L."/>
        </authorList>
    </citation>
    <scope>NUCLEOTIDE SEQUENCE</scope>
    <source>
        <strain evidence="5">IBT 15450</strain>
    </source>
</reference>
<evidence type="ECO:0000313" key="5">
    <source>
        <dbReference type="EMBL" id="KAJ6034629.1"/>
    </source>
</evidence>
<evidence type="ECO:0000256" key="3">
    <source>
        <dbReference type="SAM" id="MobiDB-lite"/>
    </source>
</evidence>
<evidence type="ECO:0000256" key="1">
    <source>
        <dbReference type="ARBA" id="ARBA00022884"/>
    </source>
</evidence>
<dbReference type="FunFam" id="3.30.70.330:FF:001113">
    <property type="entry name" value="RNP domain protein"/>
    <property type="match status" value="1"/>
</dbReference>
<dbReference type="InterPro" id="IPR000504">
    <property type="entry name" value="RRM_dom"/>
</dbReference>
<dbReference type="InterPro" id="IPR052462">
    <property type="entry name" value="SLIRP/GR-RBP-like"/>
</dbReference>
<feature type="compositionally biased region" description="Basic residues" evidence="3">
    <location>
        <begin position="143"/>
        <end position="163"/>
    </location>
</feature>
<feature type="domain" description="RRM" evidence="4">
    <location>
        <begin position="41"/>
        <end position="118"/>
    </location>
</feature>
<dbReference type="GO" id="GO:0003723">
    <property type="term" value="F:RNA binding"/>
    <property type="evidence" value="ECO:0007669"/>
    <property type="project" value="UniProtKB-UniRule"/>
</dbReference>
<dbReference type="Gene3D" id="3.30.70.330">
    <property type="match status" value="2"/>
</dbReference>
<dbReference type="Proteomes" id="UP001219568">
    <property type="component" value="Unassembled WGS sequence"/>
</dbReference>
<gene>
    <name evidence="5" type="ORF">N7460_008804</name>
</gene>
<reference evidence="5" key="2">
    <citation type="submission" date="2023-01" db="EMBL/GenBank/DDBJ databases">
        <authorList>
            <person name="Petersen C."/>
        </authorList>
    </citation>
    <scope>NUCLEOTIDE SEQUENCE</scope>
    <source>
        <strain evidence="5">IBT 15450</strain>
    </source>
</reference>
<dbReference type="SMART" id="SM00360">
    <property type="entry name" value="RRM"/>
    <property type="match status" value="2"/>
</dbReference>
<dbReference type="InterPro" id="IPR035979">
    <property type="entry name" value="RBD_domain_sf"/>
</dbReference>
<accession>A0AAD6N5Y4</accession>
<dbReference type="SUPFAM" id="SSF54928">
    <property type="entry name" value="RNA-binding domain, RBD"/>
    <property type="match status" value="2"/>
</dbReference>